<name>A0ABW3NGW6_9BACI</name>
<organism evidence="1 2">
    <name type="scientific">Oceanobacillus locisalsi</name>
    <dbReference type="NCBI Taxonomy" id="546107"/>
    <lineage>
        <taxon>Bacteria</taxon>
        <taxon>Bacillati</taxon>
        <taxon>Bacillota</taxon>
        <taxon>Bacilli</taxon>
        <taxon>Bacillales</taxon>
        <taxon>Bacillaceae</taxon>
        <taxon>Oceanobacillus</taxon>
    </lineage>
</organism>
<dbReference type="Gene3D" id="3.40.50.880">
    <property type="match status" value="1"/>
</dbReference>
<reference evidence="2" key="1">
    <citation type="journal article" date="2019" name="Int. J. Syst. Evol. Microbiol.">
        <title>The Global Catalogue of Microorganisms (GCM) 10K type strain sequencing project: providing services to taxonomists for standard genome sequencing and annotation.</title>
        <authorList>
            <consortium name="The Broad Institute Genomics Platform"/>
            <consortium name="The Broad Institute Genome Sequencing Center for Infectious Disease"/>
            <person name="Wu L."/>
            <person name="Ma J."/>
        </authorList>
    </citation>
    <scope>NUCLEOTIDE SEQUENCE [LARGE SCALE GENOMIC DNA]</scope>
    <source>
        <strain evidence="2">CCUG 56608</strain>
    </source>
</reference>
<dbReference type="PROSITE" id="PS51273">
    <property type="entry name" value="GATASE_TYPE_1"/>
    <property type="match status" value="1"/>
</dbReference>
<comment type="caution">
    <text evidence="1">The sequence shown here is derived from an EMBL/GenBank/DDBJ whole genome shotgun (WGS) entry which is preliminary data.</text>
</comment>
<evidence type="ECO:0000313" key="1">
    <source>
        <dbReference type="EMBL" id="MFD1065576.1"/>
    </source>
</evidence>
<dbReference type="PANTHER" id="PTHR43235">
    <property type="entry name" value="GLUTAMINE AMIDOTRANSFERASE PB2B2.05-RELATED"/>
    <property type="match status" value="1"/>
</dbReference>
<proteinExistence type="predicted"/>
<dbReference type="GO" id="GO:0016787">
    <property type="term" value="F:hydrolase activity"/>
    <property type="evidence" value="ECO:0007669"/>
    <property type="project" value="UniProtKB-KW"/>
</dbReference>
<dbReference type="RefSeq" id="WP_379591166.1">
    <property type="nucleotide sequence ID" value="NZ_JBHTKK010000004.1"/>
</dbReference>
<sequence>MQVKPIIGMTASMEVDGLEYKMNVRNVKAVEQAGGIPVILPYYNDYQEIDSLLHKMDGLYLPGGYDIDPSLFGEEPHPDLGIIIPERDRLEKEIIPHFLEADKPILAVCRGCQILNVVTGGTMYQDLHSQYPSQLMQHTQKAAFHHRSHPVKVTPISLLEKIVQTSEIRVNSYHHQANRSLGKNFIVSAEAADGVIEAFESKIHRFVLGVQWHPEGLIHLSNDPSQTIYQRFVEACKVK</sequence>
<gene>
    <name evidence="1" type="ORF">ACFQ19_06020</name>
</gene>
<dbReference type="Proteomes" id="UP001597041">
    <property type="component" value="Unassembled WGS sequence"/>
</dbReference>
<dbReference type="InterPro" id="IPR029062">
    <property type="entry name" value="Class_I_gatase-like"/>
</dbReference>
<protein>
    <submittedName>
        <fullName evidence="1">Gamma-glutamyl-gamma-aminobutyrate hydrolase family protein</fullName>
    </submittedName>
</protein>
<dbReference type="Pfam" id="PF07722">
    <property type="entry name" value="Peptidase_C26"/>
    <property type="match status" value="1"/>
</dbReference>
<dbReference type="SUPFAM" id="SSF52317">
    <property type="entry name" value="Class I glutamine amidotransferase-like"/>
    <property type="match status" value="1"/>
</dbReference>
<accession>A0ABW3NGW6</accession>
<dbReference type="PANTHER" id="PTHR43235:SF1">
    <property type="entry name" value="GLUTAMINE AMIDOTRANSFERASE PB2B2.05-RELATED"/>
    <property type="match status" value="1"/>
</dbReference>
<keyword evidence="1" id="KW-0378">Hydrolase</keyword>
<dbReference type="EMBL" id="JBHTKK010000004">
    <property type="protein sequence ID" value="MFD1065576.1"/>
    <property type="molecule type" value="Genomic_DNA"/>
</dbReference>
<dbReference type="CDD" id="cd01745">
    <property type="entry name" value="GATase1_2"/>
    <property type="match status" value="1"/>
</dbReference>
<dbReference type="InterPro" id="IPR044668">
    <property type="entry name" value="PuuD-like"/>
</dbReference>
<evidence type="ECO:0000313" key="2">
    <source>
        <dbReference type="Proteomes" id="UP001597041"/>
    </source>
</evidence>
<dbReference type="InterPro" id="IPR011697">
    <property type="entry name" value="Peptidase_C26"/>
</dbReference>
<keyword evidence="2" id="KW-1185">Reference proteome</keyword>